<dbReference type="PANTHER" id="PTHR22946">
    <property type="entry name" value="DIENELACTONE HYDROLASE DOMAIN-CONTAINING PROTEIN-RELATED"/>
    <property type="match status" value="1"/>
</dbReference>
<dbReference type="InterPro" id="IPR029058">
    <property type="entry name" value="AB_hydrolase_fold"/>
</dbReference>
<evidence type="ECO:0000313" key="3">
    <source>
        <dbReference type="EMBL" id="MFC5456750.1"/>
    </source>
</evidence>
<evidence type="ECO:0000256" key="1">
    <source>
        <dbReference type="SAM" id="SignalP"/>
    </source>
</evidence>
<feature type="signal peptide" evidence="1">
    <location>
        <begin position="1"/>
        <end position="18"/>
    </location>
</feature>
<dbReference type="RefSeq" id="WP_377169314.1">
    <property type="nucleotide sequence ID" value="NZ_JBHSMQ010000007.1"/>
</dbReference>
<keyword evidence="3" id="KW-0378">Hydrolase</keyword>
<gene>
    <name evidence="3" type="ORF">ACFQDI_17925</name>
</gene>
<dbReference type="PANTHER" id="PTHR22946:SF8">
    <property type="entry name" value="ACETYL XYLAN ESTERASE DOMAIN-CONTAINING PROTEIN"/>
    <property type="match status" value="1"/>
</dbReference>
<dbReference type="Pfam" id="PF05448">
    <property type="entry name" value="AXE1"/>
    <property type="match status" value="1"/>
</dbReference>
<keyword evidence="1" id="KW-0732">Signal</keyword>
<comment type="caution">
    <text evidence="3">The sequence shown here is derived from an EMBL/GenBank/DDBJ whole genome shotgun (WGS) entry which is preliminary data.</text>
</comment>
<evidence type="ECO:0000313" key="4">
    <source>
        <dbReference type="Proteomes" id="UP001596052"/>
    </source>
</evidence>
<proteinExistence type="predicted"/>
<evidence type="ECO:0000259" key="2">
    <source>
        <dbReference type="Pfam" id="PF05448"/>
    </source>
</evidence>
<feature type="domain" description="Acetyl xylan esterase" evidence="2">
    <location>
        <begin position="225"/>
        <end position="269"/>
    </location>
</feature>
<dbReference type="GO" id="GO:0016787">
    <property type="term" value="F:hydrolase activity"/>
    <property type="evidence" value="ECO:0007669"/>
    <property type="project" value="UniProtKB-KW"/>
</dbReference>
<accession>A0ABW0KTM8</accession>
<reference evidence="4" key="1">
    <citation type="journal article" date="2019" name="Int. J. Syst. Evol. Microbiol.">
        <title>The Global Catalogue of Microorganisms (GCM) 10K type strain sequencing project: providing services to taxonomists for standard genome sequencing and annotation.</title>
        <authorList>
            <consortium name="The Broad Institute Genomics Platform"/>
            <consortium name="The Broad Institute Genome Sequencing Center for Infectious Disease"/>
            <person name="Wu L."/>
            <person name="Ma J."/>
        </authorList>
    </citation>
    <scope>NUCLEOTIDE SEQUENCE [LARGE SCALE GENOMIC DNA]</scope>
    <source>
        <strain evidence="4">CGMCC 4.1469</strain>
    </source>
</reference>
<dbReference type="Gene3D" id="3.40.50.1820">
    <property type="entry name" value="alpha/beta hydrolase"/>
    <property type="match status" value="1"/>
</dbReference>
<sequence length="673" mass="74293">MKSKLLLLAVLASSLVRAEDSRVQAPKDLNGYFPFNPPSSLSEWEARREQVRKQILVAEGLWPMPTKTPLNAVVHGKVEGDGFTVEKVYFESAPGFFVTGSLWKPKVIKGKVPGVMFAHGHWKDARLSLAEPDKLRAEIATGGERFERGGKSIFQSLCVQLARMGCVVWQWDMLSDSDSVQIPREIVHTFAKQRPEMNTTENWGLYSPQAEAHLQSIMGLQTWNAVRGLDFLLSLPEVDPERTAITGASGGGTQTMLLAAIDDRIKLSFPCVMVSTAMQGGCTCENTSLLRIGTGNVEFAGLFAPKPQGMNTANDWTKEMATKGFPDLQKLYTTYGAKDNVFLLRGEHFPHNYNAVTRSAFYTFVNKHFKLGFPAPVIEQDYEPLTREQLTVWDEKHPAPKAGDAEFERKLLKYLATDAEKVLREADAKVLREGIEVVTGRTYDKAGEVEWTLKDKQDRGDHLEMTGTLTNKTYNEEVSVAWLYPKAWNGRVVVWLDDAGKSGISGNKEVKELVAGGAAVLGADLLFQGSELAKQNRLVANPREFAGYTYGYNNALYAQRVHDVLTLTTFLRNTKVGSHPSPKTVCVAAFGEQTGPIAVAARALAGSAIDRAAVDTHGFRFGKLLDYRDPMFLPGGAKYQDLPGMMALQAGLPQWVKGEGQEPKGTAVKWLLE</sequence>
<organism evidence="3 4">
    <name type="scientific">Prosthecobacter fluviatilis</name>
    <dbReference type="NCBI Taxonomy" id="445931"/>
    <lineage>
        <taxon>Bacteria</taxon>
        <taxon>Pseudomonadati</taxon>
        <taxon>Verrucomicrobiota</taxon>
        <taxon>Verrucomicrobiia</taxon>
        <taxon>Verrucomicrobiales</taxon>
        <taxon>Verrucomicrobiaceae</taxon>
        <taxon>Prosthecobacter</taxon>
    </lineage>
</organism>
<dbReference type="Proteomes" id="UP001596052">
    <property type="component" value="Unassembled WGS sequence"/>
</dbReference>
<dbReference type="InterPro" id="IPR008391">
    <property type="entry name" value="AXE1_dom"/>
</dbReference>
<dbReference type="SUPFAM" id="SSF53474">
    <property type="entry name" value="alpha/beta-Hydrolases"/>
    <property type="match status" value="1"/>
</dbReference>
<protein>
    <submittedName>
        <fullName evidence="3">Alpha/beta hydrolase family protein</fullName>
        <ecNumber evidence="3">3.4.-.-</ecNumber>
    </submittedName>
</protein>
<keyword evidence="4" id="KW-1185">Reference proteome</keyword>
<dbReference type="InterPro" id="IPR050261">
    <property type="entry name" value="FrsA_esterase"/>
</dbReference>
<feature type="chain" id="PRO_5047146659" evidence="1">
    <location>
        <begin position="19"/>
        <end position="673"/>
    </location>
</feature>
<dbReference type="EMBL" id="JBHSMQ010000007">
    <property type="protein sequence ID" value="MFC5456750.1"/>
    <property type="molecule type" value="Genomic_DNA"/>
</dbReference>
<name>A0ABW0KTM8_9BACT</name>
<dbReference type="EC" id="3.4.-.-" evidence="3"/>